<reference evidence="2 3" key="1">
    <citation type="journal article" date="2013" name="Nature">
        <title>The genomes of four tapeworm species reveal adaptations to parasitism.</title>
        <authorList>
            <person name="Tsai I.J."/>
            <person name="Zarowiecki M."/>
            <person name="Holroyd N."/>
            <person name="Garciarrubio A."/>
            <person name="Sanchez-Flores A."/>
            <person name="Brooks K.L."/>
            <person name="Tracey A."/>
            <person name="Bobes R.J."/>
            <person name="Fragoso G."/>
            <person name="Sciutto E."/>
            <person name="Aslett M."/>
            <person name="Beasley H."/>
            <person name="Bennett H.M."/>
            <person name="Cai J."/>
            <person name="Camicia F."/>
            <person name="Clark R."/>
            <person name="Cucher M."/>
            <person name="De Silva N."/>
            <person name="Day T.A."/>
            <person name="Deplazes P."/>
            <person name="Estrada K."/>
            <person name="Fernandez C."/>
            <person name="Holland P.W."/>
            <person name="Hou J."/>
            <person name="Hu S."/>
            <person name="Huckvale T."/>
            <person name="Hung S.S."/>
            <person name="Kamenetzky L."/>
            <person name="Keane J.A."/>
            <person name="Kiss F."/>
            <person name="Koziol U."/>
            <person name="Lambert O."/>
            <person name="Liu K."/>
            <person name="Luo X."/>
            <person name="Luo Y."/>
            <person name="Macchiaroli N."/>
            <person name="Nichol S."/>
            <person name="Paps J."/>
            <person name="Parkinson J."/>
            <person name="Pouchkina-Stantcheva N."/>
            <person name="Riddiford N."/>
            <person name="Rosenzvit M."/>
            <person name="Salinas G."/>
            <person name="Wasmuth J.D."/>
            <person name="Zamanian M."/>
            <person name="Zheng Y."/>
            <person name="Cai X."/>
            <person name="Soberon X."/>
            <person name="Olson P.D."/>
            <person name="Laclette J.P."/>
            <person name="Brehm K."/>
            <person name="Berriman M."/>
            <person name="Garciarrubio A."/>
            <person name="Bobes R.J."/>
            <person name="Fragoso G."/>
            <person name="Sanchez-Flores A."/>
            <person name="Estrada K."/>
            <person name="Cevallos M.A."/>
            <person name="Morett E."/>
            <person name="Gonzalez V."/>
            <person name="Portillo T."/>
            <person name="Ochoa-Leyva A."/>
            <person name="Jose M.V."/>
            <person name="Sciutto E."/>
            <person name="Landa A."/>
            <person name="Jimenez L."/>
            <person name="Valdes V."/>
            <person name="Carrero J.C."/>
            <person name="Larralde C."/>
            <person name="Morales-Montor J."/>
            <person name="Limon-Lason J."/>
            <person name="Soberon X."/>
            <person name="Laclette J.P."/>
        </authorList>
    </citation>
    <scope>NUCLEOTIDE SEQUENCE [LARGE SCALE GENOMIC DNA]</scope>
</reference>
<dbReference type="Proteomes" id="UP000492820">
    <property type="component" value="Unassembled WGS sequence"/>
</dbReference>
<organism evidence="2">
    <name type="scientific">Echinococcus granulosus</name>
    <name type="common">Hydatid tapeworm</name>
    <dbReference type="NCBI Taxonomy" id="6210"/>
    <lineage>
        <taxon>Eukaryota</taxon>
        <taxon>Metazoa</taxon>
        <taxon>Spiralia</taxon>
        <taxon>Lophotrochozoa</taxon>
        <taxon>Platyhelminthes</taxon>
        <taxon>Cestoda</taxon>
        <taxon>Eucestoda</taxon>
        <taxon>Cyclophyllidea</taxon>
        <taxon>Taeniidae</taxon>
        <taxon>Echinococcus</taxon>
        <taxon>Echinococcus granulosus group</taxon>
    </lineage>
</organism>
<evidence type="ECO:0000313" key="4">
    <source>
        <dbReference type="WBParaSite" id="EgrG_002040200"/>
    </source>
</evidence>
<reference evidence="2" key="2">
    <citation type="submission" date="2014-06" db="EMBL/GenBank/DDBJ databases">
        <authorList>
            <person name="Aslett M."/>
        </authorList>
    </citation>
    <scope>NUCLEOTIDE SEQUENCE</scope>
</reference>
<dbReference type="AlphaFoldDB" id="A0A068X0D6"/>
<feature type="region of interest" description="Disordered" evidence="1">
    <location>
        <begin position="1"/>
        <end position="37"/>
    </location>
</feature>
<evidence type="ECO:0000256" key="1">
    <source>
        <dbReference type="SAM" id="MobiDB-lite"/>
    </source>
</evidence>
<sequence>MDKEEGEMRAQPGFEPGTSRTRSANHTPRPLSRIRKSTHLPLLPASATFQCLLAIVLRRVCSSIRQPRGAADRHSTLLYSATLEWTATCLRSSGRATNKQAIGNCQNAYRCLICGA</sequence>
<proteinExistence type="predicted"/>
<evidence type="ECO:0000313" key="3">
    <source>
        <dbReference type="Proteomes" id="UP000492820"/>
    </source>
</evidence>
<dbReference type="WBParaSite" id="EgrG_002040200">
    <property type="protein sequence ID" value="EgrG_002040200"/>
    <property type="gene ID" value="EgrG_002040200"/>
</dbReference>
<evidence type="ECO:0000313" key="2">
    <source>
        <dbReference type="EMBL" id="CDS23368.1"/>
    </source>
</evidence>
<accession>A0A068X0D6</accession>
<protein>
    <submittedName>
        <fullName evidence="2 4">Uncharacterized protein</fullName>
    </submittedName>
</protein>
<gene>
    <name evidence="2" type="ORF">EgrG_002040200</name>
</gene>
<reference evidence="4" key="3">
    <citation type="submission" date="2020-10" db="UniProtKB">
        <authorList>
            <consortium name="WormBaseParasite"/>
        </authorList>
    </citation>
    <scope>IDENTIFICATION</scope>
</reference>
<dbReference type="EMBL" id="LK028590">
    <property type="protein sequence ID" value="CDS23368.1"/>
    <property type="molecule type" value="Genomic_DNA"/>
</dbReference>
<name>A0A068X0D6_ECHGR</name>